<dbReference type="SUPFAM" id="SSF160631">
    <property type="entry name" value="SMI1/KNR4-like"/>
    <property type="match status" value="1"/>
</dbReference>
<organism evidence="1 2">
    <name type="scientific">Nocardiopsis sinuspersici</name>
    <dbReference type="NCBI Taxonomy" id="501010"/>
    <lineage>
        <taxon>Bacteria</taxon>
        <taxon>Bacillati</taxon>
        <taxon>Actinomycetota</taxon>
        <taxon>Actinomycetes</taxon>
        <taxon>Streptosporangiales</taxon>
        <taxon>Nocardiopsidaceae</taxon>
        <taxon>Nocardiopsis</taxon>
    </lineage>
</organism>
<protein>
    <recommendedName>
        <fullName evidence="3">Knr4/Smi1-like domain-containing protein</fullName>
    </recommendedName>
</protein>
<dbReference type="InterPro" id="IPR037883">
    <property type="entry name" value="Knr4/Smi1-like_sf"/>
</dbReference>
<name>A0A7Y9XBR6_9ACTN</name>
<evidence type="ECO:0008006" key="3">
    <source>
        <dbReference type="Google" id="ProtNLM"/>
    </source>
</evidence>
<dbReference type="RefSeq" id="WP_179809667.1">
    <property type="nucleotide sequence ID" value="NZ_JACCHL010000001.1"/>
</dbReference>
<reference evidence="1 2" key="1">
    <citation type="submission" date="2020-07" db="EMBL/GenBank/DDBJ databases">
        <title>Sequencing the genomes of 1000 actinobacteria strains.</title>
        <authorList>
            <person name="Klenk H.-P."/>
        </authorList>
    </citation>
    <scope>NUCLEOTIDE SEQUENCE [LARGE SCALE GENOMIC DNA]</scope>
    <source>
        <strain evidence="1 2">DSM 45278</strain>
    </source>
</reference>
<dbReference type="Proteomes" id="UP000584931">
    <property type="component" value="Unassembled WGS sequence"/>
</dbReference>
<accession>A0A7Y9XBR6</accession>
<evidence type="ECO:0000313" key="2">
    <source>
        <dbReference type="Proteomes" id="UP000584931"/>
    </source>
</evidence>
<dbReference type="EMBL" id="JACCHL010000001">
    <property type="protein sequence ID" value="NYH52047.1"/>
    <property type="molecule type" value="Genomic_DNA"/>
</dbReference>
<dbReference type="AlphaFoldDB" id="A0A7Y9XBR6"/>
<evidence type="ECO:0000313" key="1">
    <source>
        <dbReference type="EMBL" id="NYH52047.1"/>
    </source>
</evidence>
<sequence length="151" mass="16631">MEFAEFEHVLSSVRDRGEEGDFPEGYSPFDFWSASQGDILLAEQELKVSLPEAYVGFMRGYGGGQFLFLDLLTVVSHGREAEDLISVNRSSPLSAGFLALAPVGTGDWWGFPVRDGACTNAVALLDHEDGRTEPLGLDFLEFLIREGLRVQ</sequence>
<dbReference type="Pfam" id="PF14568">
    <property type="entry name" value="SUKH_6"/>
    <property type="match status" value="1"/>
</dbReference>
<comment type="caution">
    <text evidence="1">The sequence shown here is derived from an EMBL/GenBank/DDBJ whole genome shotgun (WGS) entry which is preliminary data.</text>
</comment>
<dbReference type="Gene3D" id="3.40.1580.10">
    <property type="entry name" value="SMI1/KNR4-like"/>
    <property type="match status" value="1"/>
</dbReference>
<gene>
    <name evidence="1" type="ORF">HNR06_001636</name>
</gene>
<proteinExistence type="predicted"/>